<proteinExistence type="predicted"/>
<name>A0A2G9R7V0_AQUCT</name>
<organism evidence="1 2">
    <name type="scientific">Aquarana catesbeiana</name>
    <name type="common">American bullfrog</name>
    <name type="synonym">Rana catesbeiana</name>
    <dbReference type="NCBI Taxonomy" id="8400"/>
    <lineage>
        <taxon>Eukaryota</taxon>
        <taxon>Metazoa</taxon>
        <taxon>Chordata</taxon>
        <taxon>Craniata</taxon>
        <taxon>Vertebrata</taxon>
        <taxon>Euteleostomi</taxon>
        <taxon>Amphibia</taxon>
        <taxon>Batrachia</taxon>
        <taxon>Anura</taxon>
        <taxon>Neobatrachia</taxon>
        <taxon>Ranoidea</taxon>
        <taxon>Ranidae</taxon>
        <taxon>Aquarana</taxon>
    </lineage>
</organism>
<evidence type="ECO:0000313" key="1">
    <source>
        <dbReference type="EMBL" id="PIO23865.1"/>
    </source>
</evidence>
<evidence type="ECO:0000313" key="2">
    <source>
        <dbReference type="Proteomes" id="UP000228934"/>
    </source>
</evidence>
<protein>
    <submittedName>
        <fullName evidence="1">Uncharacterized protein</fullName>
    </submittedName>
</protein>
<accession>A0A2G9R7V0</accession>
<sequence>MYMFCVCNPFIIIMLVCERKKGIVYTKHVHCSP</sequence>
<dbReference type="AlphaFoldDB" id="A0A2G9R7V0"/>
<keyword evidence="2" id="KW-1185">Reference proteome</keyword>
<gene>
    <name evidence="1" type="ORF">AB205_0220240</name>
</gene>
<dbReference type="EMBL" id="KV957630">
    <property type="protein sequence ID" value="PIO23865.1"/>
    <property type="molecule type" value="Genomic_DNA"/>
</dbReference>
<feature type="non-terminal residue" evidence="1">
    <location>
        <position position="33"/>
    </location>
</feature>
<dbReference type="Proteomes" id="UP000228934">
    <property type="component" value="Unassembled WGS sequence"/>
</dbReference>
<reference evidence="2" key="1">
    <citation type="journal article" date="2017" name="Nat. Commun.">
        <title>The North American bullfrog draft genome provides insight into hormonal regulation of long noncoding RNA.</title>
        <authorList>
            <person name="Hammond S.A."/>
            <person name="Warren R.L."/>
            <person name="Vandervalk B.P."/>
            <person name="Kucuk E."/>
            <person name="Khan H."/>
            <person name="Gibb E.A."/>
            <person name="Pandoh P."/>
            <person name="Kirk H."/>
            <person name="Zhao Y."/>
            <person name="Jones M."/>
            <person name="Mungall A.J."/>
            <person name="Coope R."/>
            <person name="Pleasance S."/>
            <person name="Moore R.A."/>
            <person name="Holt R.A."/>
            <person name="Round J.M."/>
            <person name="Ohora S."/>
            <person name="Walle B.V."/>
            <person name="Veldhoen N."/>
            <person name="Helbing C.C."/>
            <person name="Birol I."/>
        </authorList>
    </citation>
    <scope>NUCLEOTIDE SEQUENCE [LARGE SCALE GENOMIC DNA]</scope>
</reference>